<dbReference type="STRING" id="908615.SAMN05421540_1126"/>
<evidence type="ECO:0000256" key="1">
    <source>
        <dbReference type="SAM" id="Phobius"/>
    </source>
</evidence>
<keyword evidence="1" id="KW-0472">Membrane</keyword>
<name>A0A1H4DKR8_9FLAO</name>
<keyword evidence="1" id="KW-1133">Transmembrane helix</keyword>
<dbReference type="Proteomes" id="UP000198820">
    <property type="component" value="Unassembled WGS sequence"/>
</dbReference>
<evidence type="ECO:0000313" key="4">
    <source>
        <dbReference type="Proteomes" id="UP000198820"/>
    </source>
</evidence>
<proteinExistence type="predicted"/>
<organism evidence="3 4">
    <name type="scientific">Psychroflexus halocasei</name>
    <dbReference type="NCBI Taxonomy" id="908615"/>
    <lineage>
        <taxon>Bacteria</taxon>
        <taxon>Pseudomonadati</taxon>
        <taxon>Bacteroidota</taxon>
        <taxon>Flavobacteriia</taxon>
        <taxon>Flavobacteriales</taxon>
        <taxon>Flavobacteriaceae</taxon>
        <taxon>Psychroflexus</taxon>
    </lineage>
</organism>
<accession>A0A1H4DKR8</accession>
<evidence type="ECO:0000259" key="2">
    <source>
        <dbReference type="Pfam" id="PF14258"/>
    </source>
</evidence>
<keyword evidence="4" id="KW-1185">Reference proteome</keyword>
<feature type="domain" description="DUF4350" evidence="2">
    <location>
        <begin position="41"/>
        <end position="231"/>
    </location>
</feature>
<gene>
    <name evidence="3" type="ORF">SAMN05421540_1126</name>
</gene>
<dbReference type="RefSeq" id="WP_093245631.1">
    <property type="nucleotide sequence ID" value="NZ_FNQF01000012.1"/>
</dbReference>
<evidence type="ECO:0000313" key="3">
    <source>
        <dbReference type="EMBL" id="SEA73128.1"/>
    </source>
</evidence>
<feature type="transmembrane region" description="Helical" evidence="1">
    <location>
        <begin position="267"/>
        <end position="285"/>
    </location>
</feature>
<keyword evidence="1" id="KW-0812">Transmembrane</keyword>
<protein>
    <recommendedName>
        <fullName evidence="2">DUF4350 domain-containing protein</fullName>
    </recommendedName>
</protein>
<dbReference type="InterPro" id="IPR025646">
    <property type="entry name" value="DUF4350"/>
</dbReference>
<dbReference type="EMBL" id="FNQF01000012">
    <property type="protein sequence ID" value="SEA73128.1"/>
    <property type="molecule type" value="Genomic_DNA"/>
</dbReference>
<dbReference type="AlphaFoldDB" id="A0A1H4DKR8"/>
<reference evidence="3 4" key="1">
    <citation type="submission" date="2016-10" db="EMBL/GenBank/DDBJ databases">
        <authorList>
            <person name="de Groot N.N."/>
        </authorList>
    </citation>
    <scope>NUCLEOTIDE SEQUENCE [LARGE SCALE GENOMIC DNA]</scope>
    <source>
        <strain evidence="3 4">DSM 23581</strain>
    </source>
</reference>
<sequence length="398" mass="46751">MNRSFKIMIGLFVFLVLFIFLLEATAKEPLDWTPSYHREAKIPLGTKVFFDQLQESDLDFQMNNRPPFELISEKNDSLKTLLLINSYIAINGAETDSLLQWVERGNDVFMATSTAPAIMDTLNMLVSGLTLNNRISYKPLLSLSNENFEIGADKLYDRDQNYFAYFKEIDTIKTTILGEFRADSDSIVNNRMHVNFIKVPFGKGQFYLHTMPEVFSNHFLLTDDNYRYTSAVMQFVDTSKPIVWDAYYKNGRETIDSLLHYLLNNKYLRITYYLLIISLIIFIFFEGKRKQKAIKIVKPLQNKSYEYVKTIADMYVNKSNHKKIAMLKIDLFFAKIRQKYHLQTQDIDKTFIKNLALKSEQSEEHIINTFKYIERINQLKTVSKKDLILLEEYLNPYQ</sequence>
<dbReference type="Pfam" id="PF14258">
    <property type="entry name" value="DUF4350"/>
    <property type="match status" value="1"/>
</dbReference>